<gene>
    <name evidence="5" type="ORF">SAMN05421688_1958</name>
</gene>
<dbReference type="Proteomes" id="UP000198796">
    <property type="component" value="Unassembled WGS sequence"/>
</dbReference>
<dbReference type="CDD" id="cd01948">
    <property type="entry name" value="EAL"/>
    <property type="match status" value="1"/>
</dbReference>
<dbReference type="SMART" id="SM00267">
    <property type="entry name" value="GGDEF"/>
    <property type="match status" value="1"/>
</dbReference>
<dbReference type="GO" id="GO:0003824">
    <property type="term" value="F:catalytic activity"/>
    <property type="evidence" value="ECO:0007669"/>
    <property type="project" value="UniProtKB-ARBA"/>
</dbReference>
<evidence type="ECO:0000259" key="3">
    <source>
        <dbReference type="PROSITE" id="PS50885"/>
    </source>
</evidence>
<keyword evidence="1" id="KW-1133">Transmembrane helix</keyword>
<evidence type="ECO:0000259" key="4">
    <source>
        <dbReference type="PROSITE" id="PS50887"/>
    </source>
</evidence>
<protein>
    <submittedName>
        <fullName evidence="5">Diguanylate cyclase (GGDEF) domain-containing protein</fullName>
    </submittedName>
</protein>
<feature type="domain" description="GGDEF" evidence="4">
    <location>
        <begin position="434"/>
        <end position="567"/>
    </location>
</feature>
<dbReference type="GO" id="GO:0016020">
    <property type="term" value="C:membrane"/>
    <property type="evidence" value="ECO:0007669"/>
    <property type="project" value="InterPro"/>
</dbReference>
<dbReference type="EMBL" id="FOJU01000003">
    <property type="protein sequence ID" value="SFA96860.1"/>
    <property type="molecule type" value="Genomic_DNA"/>
</dbReference>
<dbReference type="InterPro" id="IPR003660">
    <property type="entry name" value="HAMP_dom"/>
</dbReference>
<keyword evidence="1" id="KW-0812">Transmembrane</keyword>
<dbReference type="AlphaFoldDB" id="A0A1I0X942"/>
<dbReference type="PANTHER" id="PTHR44757:SF2">
    <property type="entry name" value="BIOFILM ARCHITECTURE MAINTENANCE PROTEIN MBAA"/>
    <property type="match status" value="1"/>
</dbReference>
<dbReference type="Gene3D" id="3.30.450.20">
    <property type="entry name" value="PAS domain"/>
    <property type="match status" value="1"/>
</dbReference>
<dbReference type="STRING" id="871651.SAMN05421688_1958"/>
<dbReference type="RefSeq" id="WP_092063845.1">
    <property type="nucleotide sequence ID" value="NZ_FOJU01000003.1"/>
</dbReference>
<dbReference type="CDD" id="cd01949">
    <property type="entry name" value="GGDEF"/>
    <property type="match status" value="1"/>
</dbReference>
<dbReference type="InterPro" id="IPR043128">
    <property type="entry name" value="Rev_trsase/Diguanyl_cyclase"/>
</dbReference>
<evidence type="ECO:0000259" key="2">
    <source>
        <dbReference type="PROSITE" id="PS50883"/>
    </source>
</evidence>
<dbReference type="Pfam" id="PF12860">
    <property type="entry name" value="PAS_7"/>
    <property type="match status" value="1"/>
</dbReference>
<dbReference type="Gene3D" id="6.10.340.10">
    <property type="match status" value="1"/>
</dbReference>
<dbReference type="SUPFAM" id="SSF55073">
    <property type="entry name" value="Nucleotide cyclase"/>
    <property type="match status" value="1"/>
</dbReference>
<organism evidence="5 6">
    <name type="scientific">Poseidonocella pacifica</name>
    <dbReference type="NCBI Taxonomy" id="871651"/>
    <lineage>
        <taxon>Bacteria</taxon>
        <taxon>Pseudomonadati</taxon>
        <taxon>Pseudomonadota</taxon>
        <taxon>Alphaproteobacteria</taxon>
        <taxon>Rhodobacterales</taxon>
        <taxon>Roseobacteraceae</taxon>
        <taxon>Poseidonocella</taxon>
    </lineage>
</organism>
<dbReference type="PANTHER" id="PTHR44757">
    <property type="entry name" value="DIGUANYLATE CYCLASE DGCP"/>
    <property type="match status" value="1"/>
</dbReference>
<dbReference type="Pfam" id="PF00990">
    <property type="entry name" value="GGDEF"/>
    <property type="match status" value="1"/>
</dbReference>
<evidence type="ECO:0000313" key="6">
    <source>
        <dbReference type="Proteomes" id="UP000198796"/>
    </source>
</evidence>
<dbReference type="PROSITE" id="PS50885">
    <property type="entry name" value="HAMP"/>
    <property type="match status" value="1"/>
</dbReference>
<dbReference type="InterPro" id="IPR029787">
    <property type="entry name" value="Nucleotide_cyclase"/>
</dbReference>
<dbReference type="InterPro" id="IPR052155">
    <property type="entry name" value="Biofilm_reg_signaling"/>
</dbReference>
<name>A0A1I0X942_9RHOB</name>
<keyword evidence="1" id="KW-0472">Membrane</keyword>
<dbReference type="NCBIfam" id="TIGR00254">
    <property type="entry name" value="GGDEF"/>
    <property type="match status" value="1"/>
</dbReference>
<dbReference type="PROSITE" id="PS50887">
    <property type="entry name" value="GGDEF"/>
    <property type="match status" value="1"/>
</dbReference>
<dbReference type="InterPro" id="IPR000160">
    <property type="entry name" value="GGDEF_dom"/>
</dbReference>
<dbReference type="InterPro" id="IPR035965">
    <property type="entry name" value="PAS-like_dom_sf"/>
</dbReference>
<dbReference type="InterPro" id="IPR001633">
    <property type="entry name" value="EAL_dom"/>
</dbReference>
<dbReference type="OrthoDB" id="9814202at2"/>
<accession>A0A1I0X942</accession>
<dbReference type="InterPro" id="IPR035919">
    <property type="entry name" value="EAL_sf"/>
</dbReference>
<dbReference type="Gene3D" id="3.20.20.450">
    <property type="entry name" value="EAL domain"/>
    <property type="match status" value="1"/>
</dbReference>
<proteinExistence type="predicted"/>
<keyword evidence="6" id="KW-1185">Reference proteome</keyword>
<dbReference type="Gene3D" id="3.30.70.270">
    <property type="match status" value="1"/>
</dbReference>
<dbReference type="SMART" id="SM00052">
    <property type="entry name" value="EAL"/>
    <property type="match status" value="1"/>
</dbReference>
<dbReference type="SUPFAM" id="SSF141868">
    <property type="entry name" value="EAL domain-like"/>
    <property type="match status" value="1"/>
</dbReference>
<dbReference type="PROSITE" id="PS50883">
    <property type="entry name" value="EAL"/>
    <property type="match status" value="1"/>
</dbReference>
<feature type="transmembrane region" description="Helical" evidence="1">
    <location>
        <begin position="21"/>
        <end position="42"/>
    </location>
</feature>
<dbReference type="SUPFAM" id="SSF55785">
    <property type="entry name" value="PYP-like sensor domain (PAS domain)"/>
    <property type="match status" value="1"/>
</dbReference>
<evidence type="ECO:0000313" key="5">
    <source>
        <dbReference type="EMBL" id="SFA96860.1"/>
    </source>
</evidence>
<dbReference type="Pfam" id="PF00563">
    <property type="entry name" value="EAL"/>
    <property type="match status" value="1"/>
</dbReference>
<feature type="domain" description="EAL" evidence="2">
    <location>
        <begin position="576"/>
        <end position="826"/>
    </location>
</feature>
<sequence length="833" mass="91811">MRGRGIRDAIAALTGSLRAKVLALLLGGLSVAFAAIITIQSVSEYRHALDLLEASVRDQTQLIAGQSRRGLALRDEAFLEHVFFDLVFRQDERTDTAARIGMLQVFDHSGLRLKSFATFPGPDLDAKLLRAAAAEAMALGHQVELPAGDLFILASPANSDVDMDVLGAVAIAWDTTDLKARLLLHAVRQALIGLGAAIAVTTMLLIAINRLMLAPTMQLTRTMASMRPFDTYLIPRSLRSRNDEIGRLANEFAGLMEQLRASREALIERSELEIGMRNQQLDAALNNMSEGLCMFDGEGNLVVNNRQVADLYNLSPDVFDRGMSLRDLMCHAQDAGSFTGEDIDLVVADLTDEHVSSQPRHHYNRIRDGRVVSVNQVPLDSGGWVFTFSDITERRLAEARIEHMAHHDDLTGLPNRSRFRDEIAHAMKQVQRGQKFAVYCLDLDRFKAVNDTLGHPVGDELLIQVAERLQLSTRETDVVARLGGDEFAILQPVEGDEEMPITLANRVITALSQPYHVSGHQIVIGASVGVALAPYDSSDADGLMKAADLALYRAKGDGRGVARLFEREMDARMQERRRLEIDLRAALENGDIEVSYQPIVDIESNKVRCFEALARWHHAERGQIPPDVFIPLAEEIGLIDKIGAHVLSRACTDAATWPETIRVAVNLSPAQFATEALVDDVEETLIRTGLTPDRLELEITETALLNQTDTTLTILARLRHFGVRIAMDDFGTGYSSLAYLRKFPFDKIKIDRSFISELEGNDESQAIVRAIIGLGSSLGIATTAEGVETSDQLAKLRAEGCQEVQGWLFSKAVPANQITLLLKAIEHWRDTAA</sequence>
<dbReference type="FunFam" id="3.30.70.270:FF:000001">
    <property type="entry name" value="Diguanylate cyclase domain protein"/>
    <property type="match status" value="1"/>
</dbReference>
<reference evidence="5 6" key="1">
    <citation type="submission" date="2016-10" db="EMBL/GenBank/DDBJ databases">
        <authorList>
            <person name="de Groot N.N."/>
        </authorList>
    </citation>
    <scope>NUCLEOTIDE SEQUENCE [LARGE SCALE GENOMIC DNA]</scope>
    <source>
        <strain evidence="5 6">DSM 29316</strain>
    </source>
</reference>
<dbReference type="GO" id="GO:0007165">
    <property type="term" value="P:signal transduction"/>
    <property type="evidence" value="ECO:0007669"/>
    <property type="project" value="InterPro"/>
</dbReference>
<evidence type="ECO:0000256" key="1">
    <source>
        <dbReference type="SAM" id="Phobius"/>
    </source>
</evidence>
<feature type="domain" description="HAMP" evidence="3">
    <location>
        <begin position="210"/>
        <end position="264"/>
    </location>
</feature>